<comment type="catalytic activity">
    <reaction evidence="6">
        <text>Preferential cleavage: (Ac)2-L-Lys-D-Ala-|-D-Ala. Also transpeptidation of peptidyl-alanyl moieties that are N-acyl substituents of D-alanine.</text>
        <dbReference type="EC" id="3.4.16.4"/>
    </reaction>
</comment>
<accession>A0A495A6Y3</accession>
<feature type="chain" id="PRO_5039466603" description="serine-type D-Ala-D-Ala carboxypeptidase" evidence="7">
    <location>
        <begin position="19"/>
        <end position="665"/>
    </location>
</feature>
<dbReference type="GO" id="GO:0009002">
    <property type="term" value="F:serine-type D-Ala-D-Ala carboxypeptidase activity"/>
    <property type="evidence" value="ECO:0007669"/>
    <property type="project" value="UniProtKB-EC"/>
</dbReference>
<gene>
    <name evidence="11" type="ORF">D8M06_04780</name>
</gene>
<keyword evidence="12" id="KW-1185">Reference proteome</keyword>
<reference evidence="11 12" key="1">
    <citation type="journal article" date="2016" name="Int. J. Syst. Evol. Microbiol.">
        <title>Oceanobacillus halophilus sp. nov., a novel moderately halophilic bacterium from a hypersaline lake.</title>
        <authorList>
            <person name="Amoozegar M.A."/>
            <person name="Bagheri M."/>
            <person name="Makhdoumi A."/>
            <person name="Nikou M.M."/>
            <person name="Fazeli S.A.S."/>
            <person name="Schumann P."/>
            <person name="Sproer C."/>
            <person name="Sanchez-Porro C."/>
            <person name="Ventosa A."/>
        </authorList>
    </citation>
    <scope>NUCLEOTIDE SEQUENCE [LARGE SCALE GENOMIC DNA]</scope>
    <source>
        <strain evidence="11 12">DSM 23996</strain>
    </source>
</reference>
<dbReference type="GO" id="GO:0071555">
    <property type="term" value="P:cell wall organization"/>
    <property type="evidence" value="ECO:0007669"/>
    <property type="project" value="TreeGrafter"/>
</dbReference>
<evidence type="ECO:0000259" key="9">
    <source>
        <dbReference type="Pfam" id="PF03717"/>
    </source>
</evidence>
<dbReference type="SUPFAM" id="SSF56519">
    <property type="entry name" value="Penicillin binding protein dimerisation domain"/>
    <property type="match status" value="1"/>
</dbReference>
<feature type="domain" description="Penicillin-binding protein dimerisation" evidence="9">
    <location>
        <begin position="155"/>
        <end position="316"/>
    </location>
</feature>
<dbReference type="PANTHER" id="PTHR30627:SF25">
    <property type="entry name" value="PENICILLIN-BINDING PROTEIN 3"/>
    <property type="match status" value="1"/>
</dbReference>
<dbReference type="Gene3D" id="3.90.1310.10">
    <property type="entry name" value="Penicillin-binding protein 2a (Domain 2)"/>
    <property type="match status" value="1"/>
</dbReference>
<dbReference type="RefSeq" id="WP_121203223.1">
    <property type="nucleotide sequence ID" value="NZ_RBZP01000002.1"/>
</dbReference>
<dbReference type="UniPathway" id="UPA00219"/>
<evidence type="ECO:0000256" key="6">
    <source>
        <dbReference type="ARBA" id="ARBA00034000"/>
    </source>
</evidence>
<dbReference type="PANTHER" id="PTHR30627">
    <property type="entry name" value="PEPTIDOGLYCAN D,D-TRANSPEPTIDASE"/>
    <property type="match status" value="1"/>
</dbReference>
<dbReference type="SUPFAM" id="SSF54427">
    <property type="entry name" value="NTF2-like"/>
    <property type="match status" value="1"/>
</dbReference>
<evidence type="ECO:0000256" key="4">
    <source>
        <dbReference type="ARBA" id="ARBA00012448"/>
    </source>
</evidence>
<dbReference type="InterPro" id="IPR050515">
    <property type="entry name" value="Beta-lactam/transpept"/>
</dbReference>
<dbReference type="InterPro" id="IPR036138">
    <property type="entry name" value="PBP_dimer_sf"/>
</dbReference>
<sequence>MKKVIFFLLILVFLVACSNDKVTPNERFDNFVSNWNNQDFEQLYGMFSSKTKSAFSDEDSIHRKQKIYEDLEVTNLEVSFNPLEDEELEKAMEDGLATIPFNVKMQTFGGPISFDYEATLTQEGEEDDENWYVQWDPGFIFPDLKDGGQIGIRTTEPSRGEILDRNQMPLALNDEVYLVEIVPEKLENPKASVKEIAKLLGVSPESIDDKLTADWVQPDWAVPITKIVDEEVQNKLLNIAGIQIRTITGRIYPAGEAAAHVVGYLRNVRADDFEDFDESMYSADDVIGARGLERLYEEQLKGEPGVEIYITKEDDEKITLTEKEVQNGENIVLTIDINIQEKIYDAYEADAGTTAAINPKTGETLALVSSPSFDPNEIMYGTTEDLWNTLENDEKQPLINRNISTFSPGSAIKPVTAAIGLQNGTIDPDEGLEINGLEWGLDSWGGYKVTRVSSSNGPVDLNDALTRSDNIYFAMQAVDIGAKEFVSGLEQFGFGDDLPYEYPVTASSISNSGNLEDEVLLANTSYGQGELQMSAIHLATTYTTFLNDGNMIKPTFFVNEDKSQVWQEGLITPDQAQVIQDSLRSVVTDGTAKAANIDDFAISGKTGTVELKKSLDEQGAENSWFVAYPTDSQDILVAMMIENTHKDSAGNKVEKVTNILKDVKN</sequence>
<comment type="pathway">
    <text evidence="2">Cell wall biogenesis; peptidoglycan biosynthesis.</text>
</comment>
<dbReference type="GO" id="GO:0009252">
    <property type="term" value="P:peptidoglycan biosynthetic process"/>
    <property type="evidence" value="ECO:0007669"/>
    <property type="project" value="UniProtKB-UniPathway"/>
</dbReference>
<dbReference type="AlphaFoldDB" id="A0A495A6Y3"/>
<feature type="domain" description="NTF2-like N-terminal transpeptidase" evidence="10">
    <location>
        <begin position="23"/>
        <end position="147"/>
    </location>
</feature>
<dbReference type="EC" id="3.4.16.4" evidence="4"/>
<dbReference type="InterPro" id="IPR032710">
    <property type="entry name" value="NTF2-like_dom_sf"/>
</dbReference>
<name>A0A495A6Y3_9BACI</name>
<evidence type="ECO:0000259" key="8">
    <source>
        <dbReference type="Pfam" id="PF00905"/>
    </source>
</evidence>
<dbReference type="Proteomes" id="UP000269301">
    <property type="component" value="Unassembled WGS sequence"/>
</dbReference>
<proteinExistence type="inferred from homology"/>
<dbReference type="PROSITE" id="PS51257">
    <property type="entry name" value="PROKAR_LIPOPROTEIN"/>
    <property type="match status" value="1"/>
</dbReference>
<protein>
    <recommendedName>
        <fullName evidence="4">serine-type D-Ala-D-Ala carboxypeptidase</fullName>
        <ecNumber evidence="4">3.4.16.4</ecNumber>
    </recommendedName>
</protein>
<feature type="domain" description="Penicillin-binding protein transpeptidase" evidence="8">
    <location>
        <begin position="352"/>
        <end position="655"/>
    </location>
</feature>
<dbReference type="EMBL" id="RBZP01000002">
    <property type="protein sequence ID" value="RKQ35592.1"/>
    <property type="molecule type" value="Genomic_DNA"/>
</dbReference>
<feature type="signal peptide" evidence="7">
    <location>
        <begin position="1"/>
        <end position="18"/>
    </location>
</feature>
<evidence type="ECO:0000256" key="2">
    <source>
        <dbReference type="ARBA" id="ARBA00004752"/>
    </source>
</evidence>
<evidence type="ECO:0000313" key="12">
    <source>
        <dbReference type="Proteomes" id="UP000269301"/>
    </source>
</evidence>
<dbReference type="Gene3D" id="3.10.450.100">
    <property type="entry name" value="NTF2-like, domain 1"/>
    <property type="match status" value="1"/>
</dbReference>
<keyword evidence="7" id="KW-0732">Signal</keyword>
<evidence type="ECO:0000256" key="3">
    <source>
        <dbReference type="ARBA" id="ARBA00007171"/>
    </source>
</evidence>
<dbReference type="Gene3D" id="3.40.710.10">
    <property type="entry name" value="DD-peptidase/beta-lactamase superfamily"/>
    <property type="match status" value="1"/>
</dbReference>
<dbReference type="InterPro" id="IPR005311">
    <property type="entry name" value="PBP_dimer"/>
</dbReference>
<dbReference type="SUPFAM" id="SSF56601">
    <property type="entry name" value="beta-lactamase/transpeptidase-like"/>
    <property type="match status" value="1"/>
</dbReference>
<dbReference type="GO" id="GO:0005886">
    <property type="term" value="C:plasma membrane"/>
    <property type="evidence" value="ECO:0007669"/>
    <property type="project" value="TreeGrafter"/>
</dbReference>
<dbReference type="GO" id="GO:0008658">
    <property type="term" value="F:penicillin binding"/>
    <property type="evidence" value="ECO:0007669"/>
    <property type="project" value="InterPro"/>
</dbReference>
<evidence type="ECO:0000313" key="11">
    <source>
        <dbReference type="EMBL" id="RKQ35592.1"/>
    </source>
</evidence>
<organism evidence="11 12">
    <name type="scientific">Oceanobacillus halophilus</name>
    <dbReference type="NCBI Taxonomy" id="930130"/>
    <lineage>
        <taxon>Bacteria</taxon>
        <taxon>Bacillati</taxon>
        <taxon>Bacillota</taxon>
        <taxon>Bacilli</taxon>
        <taxon>Bacillales</taxon>
        <taxon>Bacillaceae</taxon>
        <taxon>Oceanobacillus</taxon>
    </lineage>
</organism>
<dbReference type="InterPro" id="IPR012338">
    <property type="entry name" value="Beta-lactam/transpept-like"/>
</dbReference>
<comment type="similarity">
    <text evidence="3">Belongs to the transpeptidase family.</text>
</comment>
<evidence type="ECO:0000256" key="7">
    <source>
        <dbReference type="SAM" id="SignalP"/>
    </source>
</evidence>
<dbReference type="OrthoDB" id="9766847at2"/>
<dbReference type="InterPro" id="IPR007887">
    <property type="entry name" value="MecA_N"/>
</dbReference>
<comment type="subcellular location">
    <subcellularLocation>
        <location evidence="1">Membrane</location>
    </subcellularLocation>
</comment>
<dbReference type="Pfam" id="PF05223">
    <property type="entry name" value="MecA_N"/>
    <property type="match status" value="1"/>
</dbReference>
<dbReference type="Pfam" id="PF00905">
    <property type="entry name" value="Transpeptidase"/>
    <property type="match status" value="1"/>
</dbReference>
<evidence type="ECO:0000256" key="5">
    <source>
        <dbReference type="ARBA" id="ARBA00023136"/>
    </source>
</evidence>
<dbReference type="GO" id="GO:0046677">
    <property type="term" value="P:response to antibiotic"/>
    <property type="evidence" value="ECO:0007669"/>
    <property type="project" value="InterPro"/>
</dbReference>
<comment type="caution">
    <text evidence="11">The sequence shown here is derived from an EMBL/GenBank/DDBJ whole genome shotgun (WGS) entry which is preliminary data.</text>
</comment>
<dbReference type="Pfam" id="PF03717">
    <property type="entry name" value="PBP_dimer"/>
    <property type="match status" value="1"/>
</dbReference>
<evidence type="ECO:0000256" key="1">
    <source>
        <dbReference type="ARBA" id="ARBA00004370"/>
    </source>
</evidence>
<evidence type="ECO:0000259" key="10">
    <source>
        <dbReference type="Pfam" id="PF05223"/>
    </source>
</evidence>
<dbReference type="InterPro" id="IPR001460">
    <property type="entry name" value="PCN-bd_Tpept"/>
</dbReference>
<keyword evidence="5" id="KW-0472">Membrane</keyword>
<dbReference type="Gene3D" id="3.30.1390.30">
    <property type="entry name" value="Penicillin-binding protein 2a, domain 3"/>
    <property type="match status" value="1"/>
</dbReference>
<dbReference type="GO" id="GO:0071972">
    <property type="term" value="F:peptidoglycan L,D-transpeptidase activity"/>
    <property type="evidence" value="ECO:0007669"/>
    <property type="project" value="TreeGrafter"/>
</dbReference>